<dbReference type="Proteomes" id="UP000229385">
    <property type="component" value="Unassembled WGS sequence"/>
</dbReference>
<comment type="caution">
    <text evidence="3">The sequence shown here is derived from an EMBL/GenBank/DDBJ whole genome shotgun (WGS) entry which is preliminary data.</text>
</comment>
<reference evidence="4" key="1">
    <citation type="submission" date="2017-09" db="EMBL/GenBank/DDBJ databases">
        <title>Depth-based differentiation of microbial function through sediment-hosted aquifers and enrichment of novel symbionts in the deep terrestrial subsurface.</title>
        <authorList>
            <person name="Probst A.J."/>
            <person name="Ladd B."/>
            <person name="Jarett J.K."/>
            <person name="Geller-Mcgrath D.E."/>
            <person name="Sieber C.M.K."/>
            <person name="Emerson J.B."/>
            <person name="Anantharaman K."/>
            <person name="Thomas B.C."/>
            <person name="Malmstrom R."/>
            <person name="Stieglmeier M."/>
            <person name="Klingl A."/>
            <person name="Woyke T."/>
            <person name="Ryan C.M."/>
            <person name="Banfield J.F."/>
        </authorList>
    </citation>
    <scope>NUCLEOTIDE SEQUENCE [LARGE SCALE GENOMIC DNA]</scope>
</reference>
<organism evidence="3 4">
    <name type="scientific">Candidatus Uhrbacteria bacterium CG_4_9_14_3_um_filter_50_9</name>
    <dbReference type="NCBI Taxonomy" id="1975035"/>
    <lineage>
        <taxon>Bacteria</taxon>
        <taxon>Candidatus Uhriibacteriota</taxon>
    </lineage>
</organism>
<dbReference type="GO" id="GO:0016787">
    <property type="term" value="F:hydrolase activity"/>
    <property type="evidence" value="ECO:0007669"/>
    <property type="project" value="UniProtKB-KW"/>
</dbReference>
<dbReference type="PANTHER" id="PTHR43222:SF2">
    <property type="entry name" value="NUDIX HYDROLASE 23, CHLOROPLASTIC"/>
    <property type="match status" value="1"/>
</dbReference>
<dbReference type="AlphaFoldDB" id="A0A2M7XBA7"/>
<dbReference type="InterPro" id="IPR020084">
    <property type="entry name" value="NUDIX_hydrolase_CS"/>
</dbReference>
<feature type="domain" description="Nudix hydrolase" evidence="2">
    <location>
        <begin position="6"/>
        <end position="138"/>
    </location>
</feature>
<dbReference type="PANTHER" id="PTHR43222">
    <property type="entry name" value="NUDIX HYDROLASE 23"/>
    <property type="match status" value="1"/>
</dbReference>
<evidence type="ECO:0000313" key="3">
    <source>
        <dbReference type="EMBL" id="PJA45160.1"/>
    </source>
</evidence>
<keyword evidence="1 3" id="KW-0378">Hydrolase</keyword>
<gene>
    <name evidence="3" type="ORF">CO174_04990</name>
</gene>
<dbReference type="InterPro" id="IPR000086">
    <property type="entry name" value="NUDIX_hydrolase_dom"/>
</dbReference>
<dbReference type="Pfam" id="PF00293">
    <property type="entry name" value="NUDIX"/>
    <property type="match status" value="1"/>
</dbReference>
<sequence length="156" mass="17956">MSERHTARVIVAGFIERDGKLLVIRERPADLPEDHASVMNQPAGHVEKNELLTDAVVREVMEETGYKVKSVELVGVHQATLSSRDYMGIYFLFRCELVDEKQYPIEAPEIIETLWLTREEIMNRKKEHRSETTTARFESYFSGAGYPLEILTQLSK</sequence>
<protein>
    <submittedName>
        <fullName evidence="3">NUDIX hydrolase</fullName>
    </submittedName>
</protein>
<dbReference type="PROSITE" id="PS51462">
    <property type="entry name" value="NUDIX"/>
    <property type="match status" value="1"/>
</dbReference>
<dbReference type="SUPFAM" id="SSF55811">
    <property type="entry name" value="Nudix"/>
    <property type="match status" value="1"/>
</dbReference>
<dbReference type="EMBL" id="PFWU01000049">
    <property type="protein sequence ID" value="PJA45160.1"/>
    <property type="molecule type" value="Genomic_DNA"/>
</dbReference>
<dbReference type="InterPro" id="IPR015797">
    <property type="entry name" value="NUDIX_hydrolase-like_dom_sf"/>
</dbReference>
<proteinExistence type="predicted"/>
<evidence type="ECO:0000256" key="1">
    <source>
        <dbReference type="ARBA" id="ARBA00022801"/>
    </source>
</evidence>
<dbReference type="Gene3D" id="3.90.79.10">
    <property type="entry name" value="Nucleoside Triphosphate Pyrophosphohydrolase"/>
    <property type="match status" value="1"/>
</dbReference>
<dbReference type="PROSITE" id="PS00893">
    <property type="entry name" value="NUDIX_BOX"/>
    <property type="match status" value="1"/>
</dbReference>
<evidence type="ECO:0000313" key="4">
    <source>
        <dbReference type="Proteomes" id="UP000229385"/>
    </source>
</evidence>
<accession>A0A2M7XBA7</accession>
<name>A0A2M7XBA7_9BACT</name>
<evidence type="ECO:0000259" key="2">
    <source>
        <dbReference type="PROSITE" id="PS51462"/>
    </source>
</evidence>